<sequence>MKLRIKFSKEGIMKYIGHLDMMRYFQKAFRRSGIDIAYSQGFSPHQLISFAAPLGVGLTSRGEYMDIMANSSFDSQTMVDLLNKEMVEGVKILSCRRIDDETKNSNAMAILAAADYEIEFSDPRDFDEAVKAAFTAFMDQEHIQVTKKTKKSQREVDIRPLIYGYEVHDHAVFLRLAAGSLDNLKPEFVMETFMQTLGKTFEGIRVQICRLEMYAKDPDKGLVALEDLGYDMD</sequence>
<evidence type="ECO:0000259" key="1">
    <source>
        <dbReference type="Pfam" id="PF10105"/>
    </source>
</evidence>
<comment type="caution">
    <text evidence="2">The sequence shown here is derived from an EMBL/GenBank/DDBJ whole genome shotgun (WGS) entry which is preliminary data.</text>
</comment>
<accession>A0A9D1JQS3</accession>
<evidence type="ECO:0000313" key="2">
    <source>
        <dbReference type="EMBL" id="HIS47521.1"/>
    </source>
</evidence>
<organism evidence="2 3">
    <name type="scientific">Candidatus Scybalocola faecigallinarum</name>
    <dbReference type="NCBI Taxonomy" id="2840941"/>
    <lineage>
        <taxon>Bacteria</taxon>
        <taxon>Bacillati</taxon>
        <taxon>Bacillota</taxon>
        <taxon>Clostridia</taxon>
        <taxon>Lachnospirales</taxon>
        <taxon>Lachnospiraceae</taxon>
        <taxon>Lachnospiraceae incertae sedis</taxon>
        <taxon>Candidatus Scybalocola (ex Gilroy et al. 2021)</taxon>
    </lineage>
</organism>
<protein>
    <submittedName>
        <fullName evidence="2">DUF2344 domain-containing protein</fullName>
    </submittedName>
</protein>
<dbReference type="Proteomes" id="UP000823927">
    <property type="component" value="Unassembled WGS sequence"/>
</dbReference>
<dbReference type="NCBIfam" id="TIGR03936">
    <property type="entry name" value="sam_1_link_chp"/>
    <property type="match status" value="1"/>
</dbReference>
<dbReference type="EMBL" id="DVIT01000030">
    <property type="protein sequence ID" value="HIS47521.1"/>
    <property type="molecule type" value="Genomic_DNA"/>
</dbReference>
<dbReference type="AlphaFoldDB" id="A0A9D1JQS3"/>
<dbReference type="Pfam" id="PF10105">
    <property type="entry name" value="DUF2344"/>
    <property type="match status" value="1"/>
</dbReference>
<name>A0A9D1JQS3_9FIRM</name>
<evidence type="ECO:0000313" key="3">
    <source>
        <dbReference type="Proteomes" id="UP000823927"/>
    </source>
</evidence>
<reference evidence="2" key="2">
    <citation type="journal article" date="2021" name="PeerJ">
        <title>Extensive microbial diversity within the chicken gut microbiome revealed by metagenomics and culture.</title>
        <authorList>
            <person name="Gilroy R."/>
            <person name="Ravi A."/>
            <person name="Getino M."/>
            <person name="Pursley I."/>
            <person name="Horton D.L."/>
            <person name="Alikhan N.F."/>
            <person name="Baker D."/>
            <person name="Gharbi K."/>
            <person name="Hall N."/>
            <person name="Watson M."/>
            <person name="Adriaenssens E.M."/>
            <person name="Foster-Nyarko E."/>
            <person name="Jarju S."/>
            <person name="Secka A."/>
            <person name="Antonio M."/>
            <person name="Oren A."/>
            <person name="Chaudhuri R.R."/>
            <person name="La Ragione R."/>
            <person name="Hildebrand F."/>
            <person name="Pallen M.J."/>
        </authorList>
    </citation>
    <scope>NUCLEOTIDE SEQUENCE</scope>
    <source>
        <strain evidence="2">CHK178-757</strain>
    </source>
</reference>
<feature type="domain" description="DUF2344" evidence="1">
    <location>
        <begin position="2"/>
        <end position="186"/>
    </location>
</feature>
<gene>
    <name evidence="2" type="ORF">IAB46_08225</name>
</gene>
<reference evidence="2" key="1">
    <citation type="submission" date="2020-10" db="EMBL/GenBank/DDBJ databases">
        <authorList>
            <person name="Gilroy R."/>
        </authorList>
    </citation>
    <scope>NUCLEOTIDE SEQUENCE</scope>
    <source>
        <strain evidence="2">CHK178-757</strain>
    </source>
</reference>
<dbReference type="InterPro" id="IPR018768">
    <property type="entry name" value="DUF2344"/>
</dbReference>
<proteinExistence type="predicted"/>